<feature type="domain" description="Tripartite ATP-independent periplasmic transporters DctQ component" evidence="10">
    <location>
        <begin position="31"/>
        <end position="160"/>
    </location>
</feature>
<dbReference type="Proteomes" id="UP000658305">
    <property type="component" value="Unassembled WGS sequence"/>
</dbReference>
<feature type="transmembrane region" description="Helical" evidence="9">
    <location>
        <begin position="19"/>
        <end position="37"/>
    </location>
</feature>
<keyword evidence="5 9" id="KW-0812">Transmembrane</keyword>
<organism evidence="11 12">
    <name type="scientific">Gemmobacter nanjingensis</name>
    <dbReference type="NCBI Taxonomy" id="488454"/>
    <lineage>
        <taxon>Bacteria</taxon>
        <taxon>Pseudomonadati</taxon>
        <taxon>Pseudomonadota</taxon>
        <taxon>Alphaproteobacteria</taxon>
        <taxon>Rhodobacterales</taxon>
        <taxon>Paracoccaceae</taxon>
        <taxon>Gemmobacter</taxon>
    </lineage>
</organism>
<keyword evidence="3" id="KW-1003">Cell membrane</keyword>
<evidence type="ECO:0000256" key="5">
    <source>
        <dbReference type="ARBA" id="ARBA00022692"/>
    </source>
</evidence>
<evidence type="ECO:0000256" key="6">
    <source>
        <dbReference type="ARBA" id="ARBA00022989"/>
    </source>
</evidence>
<evidence type="ECO:0000256" key="9">
    <source>
        <dbReference type="RuleBase" id="RU369079"/>
    </source>
</evidence>
<feature type="transmembrane region" description="Helical" evidence="9">
    <location>
        <begin position="57"/>
        <end position="85"/>
    </location>
</feature>
<protein>
    <recommendedName>
        <fullName evidence="9">TRAP transporter small permease protein</fullName>
    </recommendedName>
</protein>
<evidence type="ECO:0000256" key="3">
    <source>
        <dbReference type="ARBA" id="ARBA00022475"/>
    </source>
</evidence>
<gene>
    <name evidence="11" type="ORF">GCM10007291_27840</name>
</gene>
<dbReference type="PANTHER" id="PTHR35011">
    <property type="entry name" value="2,3-DIKETO-L-GULONATE TRAP TRANSPORTER SMALL PERMEASE PROTEIN YIAM"/>
    <property type="match status" value="1"/>
</dbReference>
<dbReference type="EMBL" id="BMYI01000008">
    <property type="protein sequence ID" value="GHC26390.1"/>
    <property type="molecule type" value="Genomic_DNA"/>
</dbReference>
<comment type="subunit">
    <text evidence="9">The complex comprises the extracytoplasmic solute receptor protein and the two transmembrane proteins.</text>
</comment>
<dbReference type="InterPro" id="IPR055348">
    <property type="entry name" value="DctQ"/>
</dbReference>
<evidence type="ECO:0000256" key="7">
    <source>
        <dbReference type="ARBA" id="ARBA00023136"/>
    </source>
</evidence>
<name>A0ABQ3FJC5_9RHOB</name>
<sequence>MHPAGEGTMVKIAERLTHLLGWAAGATVVLMMLHVMIDVIGKYAFNAPLPGTAEVVAAYYMIGCVFLPLAWVEASGGSIVVEVVYDKVPARVQGAMRWIADLVSAVYYSILAWFSWDVATHAWRIGETVDGIWRITTWPAKFLLPFGFVLAVVVILLRLILGPRGQIRTTGTPAVQDL</sequence>
<evidence type="ECO:0000256" key="8">
    <source>
        <dbReference type="ARBA" id="ARBA00038436"/>
    </source>
</evidence>
<dbReference type="InterPro" id="IPR007387">
    <property type="entry name" value="TRAP_DctQ"/>
</dbReference>
<evidence type="ECO:0000259" key="10">
    <source>
        <dbReference type="Pfam" id="PF04290"/>
    </source>
</evidence>
<evidence type="ECO:0000313" key="11">
    <source>
        <dbReference type="EMBL" id="GHC26390.1"/>
    </source>
</evidence>
<evidence type="ECO:0000256" key="4">
    <source>
        <dbReference type="ARBA" id="ARBA00022519"/>
    </source>
</evidence>
<dbReference type="PANTHER" id="PTHR35011:SF10">
    <property type="entry name" value="TRAP TRANSPORTER SMALL PERMEASE PROTEIN"/>
    <property type="match status" value="1"/>
</dbReference>
<keyword evidence="4 9" id="KW-0997">Cell inner membrane</keyword>
<evidence type="ECO:0000256" key="2">
    <source>
        <dbReference type="ARBA" id="ARBA00022448"/>
    </source>
</evidence>
<keyword evidence="6 9" id="KW-1133">Transmembrane helix</keyword>
<evidence type="ECO:0000313" key="12">
    <source>
        <dbReference type="Proteomes" id="UP000658305"/>
    </source>
</evidence>
<comment type="function">
    <text evidence="9">Part of the tripartite ATP-independent periplasmic (TRAP) transport system.</text>
</comment>
<feature type="transmembrane region" description="Helical" evidence="9">
    <location>
        <begin position="142"/>
        <end position="161"/>
    </location>
</feature>
<comment type="subcellular location">
    <subcellularLocation>
        <location evidence="1 9">Cell inner membrane</location>
        <topology evidence="1 9">Multi-pass membrane protein</topology>
    </subcellularLocation>
</comment>
<proteinExistence type="inferred from homology"/>
<keyword evidence="7 9" id="KW-0472">Membrane</keyword>
<feature type="transmembrane region" description="Helical" evidence="9">
    <location>
        <begin position="97"/>
        <end position="116"/>
    </location>
</feature>
<dbReference type="Pfam" id="PF04290">
    <property type="entry name" value="DctQ"/>
    <property type="match status" value="1"/>
</dbReference>
<keyword evidence="2 9" id="KW-0813">Transport</keyword>
<comment type="caution">
    <text evidence="11">The sequence shown here is derived from an EMBL/GenBank/DDBJ whole genome shotgun (WGS) entry which is preliminary data.</text>
</comment>
<keyword evidence="12" id="KW-1185">Reference proteome</keyword>
<comment type="similarity">
    <text evidence="8 9">Belongs to the TRAP transporter small permease family.</text>
</comment>
<evidence type="ECO:0000256" key="1">
    <source>
        <dbReference type="ARBA" id="ARBA00004429"/>
    </source>
</evidence>
<accession>A0ABQ3FJC5</accession>
<reference evidence="12" key="1">
    <citation type="journal article" date="2019" name="Int. J. Syst. Evol. Microbiol.">
        <title>The Global Catalogue of Microorganisms (GCM) 10K type strain sequencing project: providing services to taxonomists for standard genome sequencing and annotation.</title>
        <authorList>
            <consortium name="The Broad Institute Genomics Platform"/>
            <consortium name="The Broad Institute Genome Sequencing Center for Infectious Disease"/>
            <person name="Wu L."/>
            <person name="Ma J."/>
        </authorList>
    </citation>
    <scope>NUCLEOTIDE SEQUENCE [LARGE SCALE GENOMIC DNA]</scope>
    <source>
        <strain evidence="12">KCTC 23298</strain>
    </source>
</reference>